<proteinExistence type="predicted"/>
<dbReference type="Proteomes" id="UP000192356">
    <property type="component" value="Unassembled WGS sequence"/>
</dbReference>
<name>A0A1X0QCJ4_9MICR</name>
<protein>
    <submittedName>
        <fullName evidence="1">Uncharacterized protein</fullName>
    </submittedName>
</protein>
<evidence type="ECO:0000313" key="1">
    <source>
        <dbReference type="EMBL" id="ORD97496.1"/>
    </source>
</evidence>
<dbReference type="AlphaFoldDB" id="A0A1X0QCJ4"/>
<dbReference type="VEuPathDB" id="MicrosporidiaDB:HERIO_624"/>
<dbReference type="VEuPathDB" id="MicrosporidiaDB:A0H76_658"/>
<dbReference type="EMBL" id="LVKB01000020">
    <property type="protein sequence ID" value="ORD97496.1"/>
    <property type="molecule type" value="Genomic_DNA"/>
</dbReference>
<comment type="caution">
    <text evidence="1">The sequence shown here is derived from an EMBL/GenBank/DDBJ whole genome shotgun (WGS) entry which is preliminary data.</text>
</comment>
<sequence length="320" mass="36878">MNFNFIFSYIRSKCNQDEINSISNLIEIPTSGAEKCLCVSSLRYLEKVRSDCVFCIENFLSNGWIDHDFIWENLKSSLEENYPQEQIANGVLYELDILKSQEQYLVNIALNLFRNNLLLEINNIIDTYMFESPNLIDIQAILVSKIVNATKFYENRFLASLREITPSLIELKSDWYEYEETREIIQAIENIEHTNIMFATFKIFFLKNSLKHNVFFEALELKNSFIRCFDKMYTNIENITGNVINSIGLSVPITTESIIIASVITSSETEFVYSTSTQTITEPITTVTGIIVTTINETVKTTLWDEKTIIETVTVTNSKV</sequence>
<gene>
    <name evidence="1" type="ORF">HERIO_624</name>
</gene>
<keyword evidence="2" id="KW-1185">Reference proteome</keyword>
<reference evidence="1 2" key="1">
    <citation type="journal article" date="2017" name="Environ. Microbiol.">
        <title>Decay of the glycolytic pathway and adaptation to intranuclear parasitism within Enterocytozoonidae microsporidia.</title>
        <authorList>
            <person name="Wiredu Boakye D."/>
            <person name="Jaroenlak P."/>
            <person name="Prachumwat A."/>
            <person name="Williams T.A."/>
            <person name="Bateman K.S."/>
            <person name="Itsathitphaisarn O."/>
            <person name="Sritunyalucksana K."/>
            <person name="Paszkiewicz K.H."/>
            <person name="Moore K.A."/>
            <person name="Stentiford G.D."/>
            <person name="Williams B.A."/>
        </authorList>
    </citation>
    <scope>NUCLEOTIDE SEQUENCE [LARGE SCALE GENOMIC DNA]</scope>
    <source>
        <strain evidence="1 2">GB1</strain>
    </source>
</reference>
<accession>A0A1X0QCJ4</accession>
<organism evidence="1 2">
    <name type="scientific">Hepatospora eriocheir</name>
    <dbReference type="NCBI Taxonomy" id="1081669"/>
    <lineage>
        <taxon>Eukaryota</taxon>
        <taxon>Fungi</taxon>
        <taxon>Fungi incertae sedis</taxon>
        <taxon>Microsporidia</taxon>
        <taxon>Hepatosporidae</taxon>
        <taxon>Hepatospora</taxon>
    </lineage>
</organism>
<evidence type="ECO:0000313" key="2">
    <source>
        <dbReference type="Proteomes" id="UP000192356"/>
    </source>
</evidence>